<dbReference type="PANTHER" id="PTHR47151">
    <property type="entry name" value="LEU/ILE/VAL-BINDING ABC TRANSPORTER SUBUNIT"/>
    <property type="match status" value="1"/>
</dbReference>
<dbReference type="InterPro" id="IPR028082">
    <property type="entry name" value="Peripla_BP_I"/>
</dbReference>
<feature type="signal peptide" evidence="5">
    <location>
        <begin position="1"/>
        <end position="31"/>
    </location>
</feature>
<comment type="similarity">
    <text evidence="1">Belongs to the leucine-binding protein family.</text>
</comment>
<dbReference type="InterPro" id="IPR000709">
    <property type="entry name" value="Leu_Ile_Val-bd"/>
</dbReference>
<evidence type="ECO:0000313" key="8">
    <source>
        <dbReference type="Proteomes" id="UP000199524"/>
    </source>
</evidence>
<dbReference type="GO" id="GO:0006865">
    <property type="term" value="P:amino acid transport"/>
    <property type="evidence" value="ECO:0007669"/>
    <property type="project" value="UniProtKB-KW"/>
</dbReference>
<gene>
    <name evidence="7" type="ORF">SAMN05216598_5182</name>
</gene>
<evidence type="ECO:0000256" key="1">
    <source>
        <dbReference type="ARBA" id="ARBA00010062"/>
    </source>
</evidence>
<dbReference type="Gene3D" id="3.40.50.2300">
    <property type="match status" value="2"/>
</dbReference>
<dbReference type="GeneID" id="300210035"/>
<dbReference type="InterPro" id="IPR028081">
    <property type="entry name" value="Leu-bd"/>
</dbReference>
<evidence type="ECO:0000256" key="3">
    <source>
        <dbReference type="ARBA" id="ARBA00022729"/>
    </source>
</evidence>
<keyword evidence="8" id="KW-1185">Reference proteome</keyword>
<dbReference type="EMBL" id="LT629777">
    <property type="protein sequence ID" value="SDT34922.1"/>
    <property type="molecule type" value="Genomic_DNA"/>
</dbReference>
<dbReference type="Pfam" id="PF13458">
    <property type="entry name" value="Peripla_BP_6"/>
    <property type="match status" value="1"/>
</dbReference>
<keyword evidence="4" id="KW-0029">Amino-acid transport</keyword>
<name>A0A1H1ZNC7_9PSED</name>
<evidence type="ECO:0000259" key="6">
    <source>
        <dbReference type="Pfam" id="PF13458"/>
    </source>
</evidence>
<dbReference type="NCBIfam" id="NF011933">
    <property type="entry name" value="PRK15404.1"/>
    <property type="match status" value="1"/>
</dbReference>
<dbReference type="RefSeq" id="WP_017526871.1">
    <property type="nucleotide sequence ID" value="NZ_LT629777.1"/>
</dbReference>
<dbReference type="CDD" id="cd06342">
    <property type="entry name" value="PBP1_ABC_LIVBP-like"/>
    <property type="match status" value="1"/>
</dbReference>
<sequence>MKFNKRSVKWPALAKLSVFLLASTITPLSLADDVIKIAVVGPATGAVAQFGDMVFMGTKMAAEQINAAGGVNGKKLQLVTYDDACDPKQAVAVANKVVNDGIKFVVGHVCSSSTLPASDIYEDERILMVTPSATHEGITNRGYKMMFRTIGLDGLQAPAAADYIADKLKPHVVAIIHDKQQFGEGIATAVKKRLDAKGVNVVIFDGINAGEKDFSSLITKLKRANVDLLYYGGYHPEMGMILRQSAEKGFKPTFVSTDGAGNSEISAIAGAASEGLLFTQPKAFDQDPKNTALVKAFKLQNQDPSGNFVMPAYTAVEVIAEGIKAAGSEDTEKVAETLKKKTFDTPIGLISFDQKGDLKDFSYVVYTWHKDGTKTLAN</sequence>
<protein>
    <submittedName>
        <fullName evidence="7">Branched-chain amino acid transport system substrate-binding protein</fullName>
    </submittedName>
</protein>
<organism evidence="7 8">
    <name type="scientific">Pseudomonas asplenii</name>
    <dbReference type="NCBI Taxonomy" id="53407"/>
    <lineage>
        <taxon>Bacteria</taxon>
        <taxon>Pseudomonadati</taxon>
        <taxon>Pseudomonadota</taxon>
        <taxon>Gammaproteobacteria</taxon>
        <taxon>Pseudomonadales</taxon>
        <taxon>Pseudomonadaceae</taxon>
        <taxon>Pseudomonas</taxon>
    </lineage>
</organism>
<reference evidence="8" key="1">
    <citation type="submission" date="2016-10" db="EMBL/GenBank/DDBJ databases">
        <authorList>
            <person name="Varghese N."/>
            <person name="Submissions S."/>
        </authorList>
    </citation>
    <scope>NUCLEOTIDE SEQUENCE [LARGE SCALE GENOMIC DNA]</scope>
    <source>
        <strain evidence="8">ATCC 23835</strain>
    </source>
</reference>
<keyword evidence="2" id="KW-0813">Transport</keyword>
<keyword evidence="3 5" id="KW-0732">Signal</keyword>
<proteinExistence type="inferred from homology"/>
<feature type="chain" id="PRO_5009267900" evidence="5">
    <location>
        <begin position="32"/>
        <end position="378"/>
    </location>
</feature>
<dbReference type="AlphaFoldDB" id="A0A1H1ZNC7"/>
<dbReference type="Proteomes" id="UP000199524">
    <property type="component" value="Chromosome I"/>
</dbReference>
<evidence type="ECO:0000313" key="7">
    <source>
        <dbReference type="EMBL" id="SDT34922.1"/>
    </source>
</evidence>
<feature type="domain" description="Leucine-binding protein" evidence="6">
    <location>
        <begin position="35"/>
        <end position="372"/>
    </location>
</feature>
<evidence type="ECO:0000256" key="4">
    <source>
        <dbReference type="ARBA" id="ARBA00022970"/>
    </source>
</evidence>
<accession>A0A1H1ZNC7</accession>
<dbReference type="SUPFAM" id="SSF53822">
    <property type="entry name" value="Periplasmic binding protein-like I"/>
    <property type="match status" value="1"/>
</dbReference>
<evidence type="ECO:0000256" key="5">
    <source>
        <dbReference type="SAM" id="SignalP"/>
    </source>
</evidence>
<evidence type="ECO:0000256" key="2">
    <source>
        <dbReference type="ARBA" id="ARBA00022448"/>
    </source>
</evidence>
<dbReference type="PRINTS" id="PR00337">
    <property type="entry name" value="LEUILEVALBP"/>
</dbReference>
<dbReference type="PANTHER" id="PTHR47151:SF3">
    <property type="entry name" value="LEUCINE-SPECIFIC-BINDING PROTEIN"/>
    <property type="match status" value="1"/>
</dbReference>